<sequence>MRRALCLVRNIASLQQRICGVATVATSPRDNFSVLEDSDLSAFEKILGNNNVQTDDLAPYNTDFLHIYKGNSKYVLLPTSSEEVSAILRHCYARKLAVVPQSGNTGLVGGSVPVYDEVILSLRELNKNFQFDPHEGVVECDSGIILEELGNRLAPEGYAVPWDTGSKGSCLLGGNVATGVGGARLLRYGPLHNHINGLTVVLADGKGSIVKFGSRMRKDNTNLHMQHLFVGSEGQLGVVTGLSMCAVPKPSCVQVAMLGLFSFMLLHECLFASPALLFCKQKRILSGHMRKKPISSSLIKSLKKEIR</sequence>
<dbReference type="PANTHER" id="PTHR43716">
    <property type="entry name" value="D-2-HYDROXYGLUTARATE DEHYDROGENASE, MITOCHONDRIAL"/>
    <property type="match status" value="1"/>
</dbReference>
<dbReference type="SUPFAM" id="SSF56176">
    <property type="entry name" value="FAD-binding/transporter-associated domain-like"/>
    <property type="match status" value="1"/>
</dbReference>
<proteinExistence type="predicted"/>
<gene>
    <name evidence="4" type="ORF">TCNE_LOCUS16442</name>
</gene>
<reference evidence="6" key="1">
    <citation type="submission" date="2016-06" db="UniProtKB">
        <authorList>
            <consortium name="WormBaseParasite"/>
        </authorList>
    </citation>
    <scope>IDENTIFICATION</scope>
</reference>
<protein>
    <submittedName>
        <fullName evidence="6">FAD-binding PCMH-type domain-containing protein</fullName>
    </submittedName>
</protein>
<dbReference type="InterPro" id="IPR006094">
    <property type="entry name" value="Oxid_FAD_bind_N"/>
</dbReference>
<dbReference type="InterPro" id="IPR016166">
    <property type="entry name" value="FAD-bd_PCMH"/>
</dbReference>
<evidence type="ECO:0000313" key="6">
    <source>
        <dbReference type="WBParaSite" id="TCNE_0001644301-mRNA-1"/>
    </source>
</evidence>
<dbReference type="FunFam" id="3.30.43.10:FF:000011">
    <property type="entry name" value="D-lactate dehydrogenase (Cytochrome)"/>
    <property type="match status" value="1"/>
</dbReference>
<evidence type="ECO:0000256" key="2">
    <source>
        <dbReference type="ARBA" id="ARBA00023002"/>
    </source>
</evidence>
<reference evidence="4 5" key="2">
    <citation type="submission" date="2018-11" db="EMBL/GenBank/DDBJ databases">
        <authorList>
            <consortium name="Pathogen Informatics"/>
        </authorList>
    </citation>
    <scope>NUCLEOTIDE SEQUENCE [LARGE SCALE GENOMIC DNA]</scope>
</reference>
<evidence type="ECO:0000259" key="3">
    <source>
        <dbReference type="PROSITE" id="PS51387"/>
    </source>
</evidence>
<feature type="domain" description="FAD-binding PCMH-type" evidence="3">
    <location>
        <begin position="68"/>
        <end position="249"/>
    </location>
</feature>
<dbReference type="InterPro" id="IPR016167">
    <property type="entry name" value="FAD-bd_PCMH_sub1"/>
</dbReference>
<dbReference type="GO" id="GO:0071949">
    <property type="term" value="F:FAD binding"/>
    <property type="evidence" value="ECO:0007669"/>
    <property type="project" value="InterPro"/>
</dbReference>
<dbReference type="InterPro" id="IPR051264">
    <property type="entry name" value="FAD-oxidored/transferase_4"/>
</dbReference>
<dbReference type="PANTHER" id="PTHR43716:SF1">
    <property type="entry name" value="D-2-HYDROXYGLUTARATE DEHYDROGENASE, MITOCHONDRIAL"/>
    <property type="match status" value="1"/>
</dbReference>
<dbReference type="WBParaSite" id="TCNE_0001644301-mRNA-1">
    <property type="protein sequence ID" value="TCNE_0001644301-mRNA-1"/>
    <property type="gene ID" value="TCNE_0001644301"/>
</dbReference>
<evidence type="ECO:0000313" key="5">
    <source>
        <dbReference type="Proteomes" id="UP000050794"/>
    </source>
</evidence>
<name>A0A183V6S2_TOXCA</name>
<keyword evidence="2" id="KW-0560">Oxidoreductase</keyword>
<organism evidence="5 6">
    <name type="scientific">Toxocara canis</name>
    <name type="common">Canine roundworm</name>
    <dbReference type="NCBI Taxonomy" id="6265"/>
    <lineage>
        <taxon>Eukaryota</taxon>
        <taxon>Metazoa</taxon>
        <taxon>Ecdysozoa</taxon>
        <taxon>Nematoda</taxon>
        <taxon>Chromadorea</taxon>
        <taxon>Rhabditida</taxon>
        <taxon>Spirurina</taxon>
        <taxon>Ascaridomorpha</taxon>
        <taxon>Ascaridoidea</taxon>
        <taxon>Toxocaridae</taxon>
        <taxon>Toxocara</taxon>
    </lineage>
</organism>
<dbReference type="AlphaFoldDB" id="A0A183V6S2"/>
<dbReference type="Pfam" id="PF01565">
    <property type="entry name" value="FAD_binding_4"/>
    <property type="match status" value="1"/>
</dbReference>
<evidence type="ECO:0000256" key="1">
    <source>
        <dbReference type="ARBA" id="ARBA00001974"/>
    </source>
</evidence>
<dbReference type="GO" id="GO:0016491">
    <property type="term" value="F:oxidoreductase activity"/>
    <property type="evidence" value="ECO:0007669"/>
    <property type="project" value="UniProtKB-KW"/>
</dbReference>
<evidence type="ECO:0000313" key="4">
    <source>
        <dbReference type="EMBL" id="VDM47763.1"/>
    </source>
</evidence>
<dbReference type="Proteomes" id="UP000050794">
    <property type="component" value="Unassembled WGS sequence"/>
</dbReference>
<dbReference type="EMBL" id="UYWY01023593">
    <property type="protein sequence ID" value="VDM47763.1"/>
    <property type="molecule type" value="Genomic_DNA"/>
</dbReference>
<dbReference type="Gene3D" id="3.30.43.10">
    <property type="entry name" value="Uridine Diphospho-n-acetylenolpyruvylglucosamine Reductase, domain 2"/>
    <property type="match status" value="1"/>
</dbReference>
<dbReference type="InterPro" id="IPR016169">
    <property type="entry name" value="FAD-bd_PCMH_sub2"/>
</dbReference>
<comment type="cofactor">
    <cofactor evidence="1">
        <name>FAD</name>
        <dbReference type="ChEBI" id="CHEBI:57692"/>
    </cofactor>
</comment>
<dbReference type="PROSITE" id="PS51387">
    <property type="entry name" value="FAD_PCMH"/>
    <property type="match status" value="1"/>
</dbReference>
<accession>A0A183V6S2</accession>
<keyword evidence="5" id="KW-1185">Reference proteome</keyword>
<dbReference type="Gene3D" id="3.30.465.10">
    <property type="match status" value="1"/>
</dbReference>
<dbReference type="InterPro" id="IPR036318">
    <property type="entry name" value="FAD-bd_PCMH-like_sf"/>
</dbReference>
<dbReference type="GO" id="GO:0005739">
    <property type="term" value="C:mitochondrion"/>
    <property type="evidence" value="ECO:0007669"/>
    <property type="project" value="TreeGrafter"/>
</dbReference>